<evidence type="ECO:0000256" key="2">
    <source>
        <dbReference type="SAM" id="SignalP"/>
    </source>
</evidence>
<feature type="region of interest" description="Disordered" evidence="1">
    <location>
        <begin position="21"/>
        <end position="41"/>
    </location>
</feature>
<accession>A0A6B0U4E7</accession>
<evidence type="ECO:0000256" key="1">
    <source>
        <dbReference type="SAM" id="MobiDB-lite"/>
    </source>
</evidence>
<evidence type="ECO:0000313" key="3">
    <source>
        <dbReference type="EMBL" id="MXU83455.1"/>
    </source>
</evidence>
<reference evidence="3" key="1">
    <citation type="submission" date="2019-12" db="EMBL/GenBank/DDBJ databases">
        <title>An insight into the sialome of adult female Ixodes ricinus ticks feeding for 6 days.</title>
        <authorList>
            <person name="Perner J."/>
            <person name="Ribeiro J.M.C."/>
        </authorList>
    </citation>
    <scope>NUCLEOTIDE SEQUENCE</scope>
    <source>
        <strain evidence="3">Semi-engorged</strain>
        <tissue evidence="3">Salivary glands</tissue>
    </source>
</reference>
<name>A0A6B0U4E7_IXORI</name>
<feature type="signal peptide" evidence="2">
    <location>
        <begin position="1"/>
        <end position="19"/>
    </location>
</feature>
<feature type="compositionally biased region" description="Basic and acidic residues" evidence="1">
    <location>
        <begin position="26"/>
        <end position="41"/>
    </location>
</feature>
<protein>
    <submittedName>
        <fullName evidence="3">Putative secreted protein</fullName>
    </submittedName>
</protein>
<sequence>MTLNKFLIILCYTWRTVKATDPATQQERRSEARENMSRERLRGLEKPAVVCSPRVVCCETNQPRMNVHRRNNTVP</sequence>
<feature type="chain" id="PRO_5025443697" evidence="2">
    <location>
        <begin position="20"/>
        <end position="75"/>
    </location>
</feature>
<keyword evidence="2" id="KW-0732">Signal</keyword>
<dbReference type="AlphaFoldDB" id="A0A6B0U4E7"/>
<proteinExistence type="predicted"/>
<dbReference type="EMBL" id="GIFC01001372">
    <property type="protein sequence ID" value="MXU83455.1"/>
    <property type="molecule type" value="Transcribed_RNA"/>
</dbReference>
<organism evidence="3">
    <name type="scientific">Ixodes ricinus</name>
    <name type="common">Common tick</name>
    <name type="synonym">Acarus ricinus</name>
    <dbReference type="NCBI Taxonomy" id="34613"/>
    <lineage>
        <taxon>Eukaryota</taxon>
        <taxon>Metazoa</taxon>
        <taxon>Ecdysozoa</taxon>
        <taxon>Arthropoda</taxon>
        <taxon>Chelicerata</taxon>
        <taxon>Arachnida</taxon>
        <taxon>Acari</taxon>
        <taxon>Parasitiformes</taxon>
        <taxon>Ixodida</taxon>
        <taxon>Ixodoidea</taxon>
        <taxon>Ixodidae</taxon>
        <taxon>Ixodinae</taxon>
        <taxon>Ixodes</taxon>
    </lineage>
</organism>